<evidence type="ECO:0000313" key="11">
    <source>
        <dbReference type="Proteomes" id="UP001501570"/>
    </source>
</evidence>
<evidence type="ECO:0000256" key="7">
    <source>
        <dbReference type="ARBA" id="ARBA00023235"/>
    </source>
</evidence>
<reference evidence="11" key="1">
    <citation type="journal article" date="2019" name="Int. J. Syst. Evol. Microbiol.">
        <title>The Global Catalogue of Microorganisms (GCM) 10K type strain sequencing project: providing services to taxonomists for standard genome sequencing and annotation.</title>
        <authorList>
            <consortium name="The Broad Institute Genomics Platform"/>
            <consortium name="The Broad Institute Genome Sequencing Center for Infectious Disease"/>
            <person name="Wu L."/>
            <person name="Ma J."/>
        </authorList>
    </citation>
    <scope>NUCLEOTIDE SEQUENCE [LARGE SCALE GENOMIC DNA]</scope>
    <source>
        <strain evidence="11">JCM 18304</strain>
    </source>
</reference>
<comment type="subcellular location">
    <subcellularLocation>
        <location evidence="1">Membrane</location>
        <topology evidence="1">Multi-pass membrane protein</topology>
    </subcellularLocation>
</comment>
<accession>A0ABP9RPV6</accession>
<dbReference type="Pfam" id="PF18916">
    <property type="entry name" value="Lycopene_cyc"/>
    <property type="match status" value="1"/>
</dbReference>
<comment type="pathway">
    <text evidence="2">Carotenoid biosynthesis.</text>
</comment>
<sequence>MRHLIYLAVLAGCLAGALWLEPVLRVGVLRQWRRLLLTVVPIVLVFGGWDVAAIAARHWSYDPGQITGVRLPGRLPLEELLFFVVVPICSVLGYEAVRVSLRRRRSRRDQEAA</sequence>
<evidence type="ECO:0000313" key="10">
    <source>
        <dbReference type="EMBL" id="GAA5183925.1"/>
    </source>
</evidence>
<dbReference type="RefSeq" id="WP_345628979.1">
    <property type="nucleotide sequence ID" value="NZ_BAABJQ010000006.1"/>
</dbReference>
<evidence type="ECO:0000256" key="6">
    <source>
        <dbReference type="ARBA" id="ARBA00023136"/>
    </source>
</evidence>
<dbReference type="InterPro" id="IPR017825">
    <property type="entry name" value="Lycopene_cyclase_dom"/>
</dbReference>
<evidence type="ECO:0000256" key="4">
    <source>
        <dbReference type="ARBA" id="ARBA00022746"/>
    </source>
</evidence>
<organism evidence="10 11">
    <name type="scientific">Rugosimonospora acidiphila</name>
    <dbReference type="NCBI Taxonomy" id="556531"/>
    <lineage>
        <taxon>Bacteria</taxon>
        <taxon>Bacillati</taxon>
        <taxon>Actinomycetota</taxon>
        <taxon>Actinomycetes</taxon>
        <taxon>Micromonosporales</taxon>
        <taxon>Micromonosporaceae</taxon>
        <taxon>Rugosimonospora</taxon>
    </lineage>
</organism>
<dbReference type="Proteomes" id="UP001501570">
    <property type="component" value="Unassembled WGS sequence"/>
</dbReference>
<comment type="caution">
    <text evidence="10">The sequence shown here is derived from an EMBL/GenBank/DDBJ whole genome shotgun (WGS) entry which is preliminary data.</text>
</comment>
<dbReference type="EMBL" id="BAABJQ010000006">
    <property type="protein sequence ID" value="GAA5183925.1"/>
    <property type="molecule type" value="Genomic_DNA"/>
</dbReference>
<feature type="transmembrane region" description="Helical" evidence="8">
    <location>
        <begin position="36"/>
        <end position="60"/>
    </location>
</feature>
<feature type="domain" description="Lycopene cyclase" evidence="9">
    <location>
        <begin position="5"/>
        <end position="95"/>
    </location>
</feature>
<proteinExistence type="predicted"/>
<evidence type="ECO:0000256" key="5">
    <source>
        <dbReference type="ARBA" id="ARBA00022989"/>
    </source>
</evidence>
<keyword evidence="11" id="KW-1185">Reference proteome</keyword>
<evidence type="ECO:0000256" key="8">
    <source>
        <dbReference type="SAM" id="Phobius"/>
    </source>
</evidence>
<feature type="transmembrane region" description="Helical" evidence="8">
    <location>
        <begin position="6"/>
        <end position="24"/>
    </location>
</feature>
<keyword evidence="7" id="KW-0413">Isomerase</keyword>
<feature type="transmembrane region" description="Helical" evidence="8">
    <location>
        <begin position="80"/>
        <end position="97"/>
    </location>
</feature>
<evidence type="ECO:0000256" key="3">
    <source>
        <dbReference type="ARBA" id="ARBA00022692"/>
    </source>
</evidence>
<evidence type="ECO:0000256" key="2">
    <source>
        <dbReference type="ARBA" id="ARBA00004829"/>
    </source>
</evidence>
<evidence type="ECO:0000259" key="9">
    <source>
        <dbReference type="Pfam" id="PF18916"/>
    </source>
</evidence>
<keyword evidence="4" id="KW-0125">Carotenoid biosynthesis</keyword>
<protein>
    <submittedName>
        <fullName evidence="10">Lycopene cyclase domain-containing protein</fullName>
    </submittedName>
</protein>
<keyword evidence="5 8" id="KW-1133">Transmembrane helix</keyword>
<dbReference type="NCBIfam" id="TIGR03462">
    <property type="entry name" value="CarR_dom_SF"/>
    <property type="match status" value="1"/>
</dbReference>
<keyword evidence="3 8" id="KW-0812">Transmembrane</keyword>
<name>A0ABP9RPV6_9ACTN</name>
<keyword evidence="6 8" id="KW-0472">Membrane</keyword>
<evidence type="ECO:0000256" key="1">
    <source>
        <dbReference type="ARBA" id="ARBA00004141"/>
    </source>
</evidence>
<gene>
    <name evidence="10" type="ORF">GCM10023322_24280</name>
</gene>